<evidence type="ECO:0000256" key="9">
    <source>
        <dbReference type="ARBA" id="ARBA00023128"/>
    </source>
</evidence>
<evidence type="ECO:0000256" key="11">
    <source>
        <dbReference type="ARBA" id="ARBA00023157"/>
    </source>
</evidence>
<evidence type="ECO:0000256" key="12">
    <source>
        <dbReference type="ARBA" id="ARBA00023186"/>
    </source>
</evidence>
<dbReference type="GO" id="GO:0015031">
    <property type="term" value="P:protein transport"/>
    <property type="evidence" value="ECO:0007669"/>
    <property type="project" value="UniProtKB-KW"/>
</dbReference>
<dbReference type="OrthoDB" id="274922at2759"/>
<keyword evidence="6" id="KW-0862">Zinc</keyword>
<evidence type="ECO:0000256" key="2">
    <source>
        <dbReference type="ARBA" id="ARBA00006720"/>
    </source>
</evidence>
<dbReference type="GO" id="GO:0046872">
    <property type="term" value="F:metal ion binding"/>
    <property type="evidence" value="ECO:0007669"/>
    <property type="project" value="UniProtKB-KW"/>
</dbReference>
<dbReference type="InterPro" id="IPR035427">
    <property type="entry name" value="Tim10-like_dom_sf"/>
</dbReference>
<dbReference type="SUPFAM" id="SSF144122">
    <property type="entry name" value="Tim10-like"/>
    <property type="match status" value="1"/>
</dbReference>
<dbReference type="GeneID" id="43582791"/>
<dbReference type="Pfam" id="PF02953">
    <property type="entry name" value="zf-Tim10_DDP"/>
    <property type="match status" value="1"/>
</dbReference>
<comment type="subcellular location">
    <subcellularLocation>
        <location evidence="1 13">Mitochondrion inner membrane</location>
        <topology evidence="1 13">Peripheral membrane protein</topology>
        <orientation evidence="1 13">Intermembrane side</orientation>
    </subcellularLocation>
</comment>
<keyword evidence="11 13" id="KW-1015">Disulfide bond</keyword>
<evidence type="ECO:0000256" key="5">
    <source>
        <dbReference type="ARBA" id="ARBA00022792"/>
    </source>
</evidence>
<evidence type="ECO:0000256" key="1">
    <source>
        <dbReference type="ARBA" id="ARBA00004137"/>
    </source>
</evidence>
<evidence type="ECO:0000313" key="16">
    <source>
        <dbReference type="Proteomes" id="UP000398389"/>
    </source>
</evidence>
<comment type="subunit">
    <text evidence="13">Heterohexamer.</text>
</comment>
<dbReference type="PANTHER" id="PTHR11038">
    <property type="entry name" value="MITOCHONDRIAL IMPORT INNER MEMBRANE TRANSLOCASE SUBUNIT TIM10"/>
    <property type="match status" value="1"/>
</dbReference>
<keyword evidence="3 13" id="KW-0813">Transport</keyword>
<keyword evidence="5 13" id="KW-0999">Mitochondrion inner membrane</keyword>
<keyword evidence="12 13" id="KW-0143">Chaperone</keyword>
<dbReference type="GO" id="GO:0005743">
    <property type="term" value="C:mitochondrial inner membrane"/>
    <property type="evidence" value="ECO:0007669"/>
    <property type="project" value="UniProtKB-SubCell"/>
</dbReference>
<gene>
    <name evidence="15" type="ORF">SAPINGB_P003976</name>
</gene>
<comment type="similarity">
    <text evidence="2 13">Belongs to the small Tim family.</text>
</comment>
<accession>A0A5E8BUC5</accession>
<keyword evidence="9 13" id="KW-0496">Mitochondrion</keyword>
<keyword evidence="8 13" id="KW-0811">Translocation</keyword>
<dbReference type="Gene3D" id="1.10.287.810">
    <property type="entry name" value="Mitochondrial import inner membrane translocase subunit tim13 like domains"/>
    <property type="match status" value="1"/>
</dbReference>
<keyword evidence="16" id="KW-1185">Reference proteome</keyword>
<evidence type="ECO:0000256" key="8">
    <source>
        <dbReference type="ARBA" id="ARBA00023010"/>
    </source>
</evidence>
<keyword evidence="7 13" id="KW-0653">Protein transport</keyword>
<sequence>MSSLFGFGAGSAANGITNPAKIAAAEAELDMVTDMFNRLVDSCYTKCISVKYEEGVVNKSEALCLDRCVAKYFEVNTKVGENMQKVGQASGGSGFMGRP</sequence>
<dbReference type="FunFam" id="1.10.287.810:FF:000002">
    <property type="entry name" value="Mitochondrial import inner membrane translocase subunit tim10"/>
    <property type="match status" value="1"/>
</dbReference>
<dbReference type="InterPro" id="IPR004217">
    <property type="entry name" value="Tim10-like"/>
</dbReference>
<keyword evidence="4" id="KW-0479">Metal-binding</keyword>
<proteinExistence type="inferred from homology"/>
<dbReference type="RefSeq" id="XP_031854582.1">
    <property type="nucleotide sequence ID" value="XM_031998691.1"/>
</dbReference>
<dbReference type="AlphaFoldDB" id="A0A5E8BUC5"/>
<evidence type="ECO:0000256" key="7">
    <source>
        <dbReference type="ARBA" id="ARBA00022927"/>
    </source>
</evidence>
<dbReference type="Proteomes" id="UP000398389">
    <property type="component" value="Unassembled WGS sequence"/>
</dbReference>
<comment type="function">
    <text evidence="13">Mitochondrial intermembrane chaperone that participates in the import and insertion of some multi-pass transmembrane proteins into the mitochondrial inner membrane. Also required for the transfer of beta-barrel precursors from the TOM complex to the sorting and assembly machinery (SAM complex) of the outer membrane. Acts as a chaperone-like protein that protects the hydrophobic precursors from aggregation and guide them through the mitochondrial intermembrane space.</text>
</comment>
<protein>
    <recommendedName>
        <fullName evidence="13">Mitochondrial import inner membrane translocase subunit</fullName>
    </recommendedName>
</protein>
<evidence type="ECO:0000256" key="10">
    <source>
        <dbReference type="ARBA" id="ARBA00023136"/>
    </source>
</evidence>
<keyword evidence="10" id="KW-0472">Membrane</keyword>
<evidence type="ECO:0000313" key="15">
    <source>
        <dbReference type="EMBL" id="VVT54239.1"/>
    </source>
</evidence>
<evidence type="ECO:0000256" key="3">
    <source>
        <dbReference type="ARBA" id="ARBA00022448"/>
    </source>
</evidence>
<evidence type="ECO:0000256" key="13">
    <source>
        <dbReference type="RuleBase" id="RU367043"/>
    </source>
</evidence>
<evidence type="ECO:0000259" key="14">
    <source>
        <dbReference type="Pfam" id="PF02953"/>
    </source>
</evidence>
<reference evidence="15 16" key="1">
    <citation type="submission" date="2019-09" db="EMBL/GenBank/DDBJ databases">
        <authorList>
            <person name="Brejova B."/>
        </authorList>
    </citation>
    <scope>NUCLEOTIDE SEQUENCE [LARGE SCALE GENOMIC DNA]</scope>
</reference>
<evidence type="ECO:0000256" key="6">
    <source>
        <dbReference type="ARBA" id="ARBA00022833"/>
    </source>
</evidence>
<dbReference type="PANTHER" id="PTHR11038:SF16">
    <property type="entry name" value="MITOCHONDRIAL IMPORT INNER MEMBRANE TRANSLOCASE SUBUNIT TIM10"/>
    <property type="match status" value="1"/>
</dbReference>
<dbReference type="GO" id="GO:0045039">
    <property type="term" value="P:protein insertion into mitochondrial inner membrane"/>
    <property type="evidence" value="ECO:0007669"/>
    <property type="project" value="TreeGrafter"/>
</dbReference>
<dbReference type="EMBL" id="CABVLU010000003">
    <property type="protein sequence ID" value="VVT54239.1"/>
    <property type="molecule type" value="Genomic_DNA"/>
</dbReference>
<feature type="domain" description="Tim10-like" evidence="14">
    <location>
        <begin position="22"/>
        <end position="85"/>
    </location>
</feature>
<evidence type="ECO:0000256" key="4">
    <source>
        <dbReference type="ARBA" id="ARBA00022723"/>
    </source>
</evidence>
<name>A0A5E8BUC5_9ASCO</name>
<organism evidence="15 16">
    <name type="scientific">Magnusiomyces paraingens</name>
    <dbReference type="NCBI Taxonomy" id="2606893"/>
    <lineage>
        <taxon>Eukaryota</taxon>
        <taxon>Fungi</taxon>
        <taxon>Dikarya</taxon>
        <taxon>Ascomycota</taxon>
        <taxon>Saccharomycotina</taxon>
        <taxon>Dipodascomycetes</taxon>
        <taxon>Dipodascales</taxon>
        <taxon>Dipodascaceae</taxon>
        <taxon>Magnusiomyces</taxon>
    </lineage>
</organism>
<comment type="domain">
    <text evidence="13">The twin CX3C motif contains 4 conserved Cys residues that form 2 disulfide bonds in the mitochondrial intermembrane space.</text>
</comment>